<dbReference type="AlphaFoldDB" id="A0A0L8K544"/>
<dbReference type="Pfam" id="PF24410">
    <property type="entry name" value="wHTH-HSP90_Na-assoc"/>
    <property type="match status" value="1"/>
</dbReference>
<accession>A0A0L8K544</accession>
<dbReference type="InterPro" id="IPR056507">
    <property type="entry name" value="wHTH-HSP90_Na-assoc"/>
</dbReference>
<evidence type="ECO:0000259" key="1">
    <source>
        <dbReference type="Pfam" id="PF24410"/>
    </source>
</evidence>
<comment type="caution">
    <text evidence="2">The sequence shown here is derived from an EMBL/GenBank/DDBJ whole genome shotgun (WGS) entry which is preliminary data.</text>
</comment>
<organism evidence="2 3">
    <name type="scientific">Streptomyces viridochromogenes</name>
    <dbReference type="NCBI Taxonomy" id="1938"/>
    <lineage>
        <taxon>Bacteria</taxon>
        <taxon>Bacillati</taxon>
        <taxon>Actinomycetota</taxon>
        <taxon>Actinomycetes</taxon>
        <taxon>Kitasatosporales</taxon>
        <taxon>Streptomycetaceae</taxon>
        <taxon>Streptomyces</taxon>
    </lineage>
</organism>
<name>A0A0L8K544_STRVR</name>
<sequence length="325" mass="35102">MTAALRHAAPSDFASTRQDLRHLDACGLLAPGCLSLVEAHSERITEDSAVDDLLEIVHPFSKYGHGRWDLDSRGLGVEPLIHLASGSRSTLGSEAERLATLGLPFPLAVADLPDSLRSLTPGTGFRFLFEMGRGRSMAFRSALTLGQLLAHAVYEPDGLGETVRTAQAFLPVGGPTLPGPFTGPDAEALEHFTPDDFDLAAFDPGLLGPGLLGPLELVLVAGRFGWTLGKAYDRYAPFRCLGLDVTVEAPTGDEREIVPDWRDVIVLTARLTGRAPAVEGAVEPDHVLLCSEETDLSEEEVMDRFRRYERLFKLILPTTVGGPRP</sequence>
<protein>
    <recommendedName>
        <fullName evidence="1">wHTH-Hsp90 Na associated domain-containing protein</fullName>
    </recommendedName>
</protein>
<evidence type="ECO:0000313" key="2">
    <source>
        <dbReference type="EMBL" id="KOG21041.1"/>
    </source>
</evidence>
<dbReference type="PATRIC" id="fig|1938.6.peg.4979"/>
<dbReference type="RefSeq" id="WP_033204656.1">
    <property type="nucleotide sequence ID" value="NZ_LGUP01000282.1"/>
</dbReference>
<reference evidence="2 3" key="1">
    <citation type="submission" date="2015-06" db="EMBL/GenBank/DDBJ databases">
        <authorList>
            <person name="Hoefler B.C."/>
            <person name="Straight P.D."/>
        </authorList>
    </citation>
    <scope>NUCLEOTIDE SEQUENCE [LARGE SCALE GENOMIC DNA]</scope>
    <source>
        <strain evidence="2 3">NRRL 3427</strain>
    </source>
</reference>
<evidence type="ECO:0000313" key="3">
    <source>
        <dbReference type="Proteomes" id="UP000037023"/>
    </source>
</evidence>
<dbReference type="EMBL" id="LGUP01000282">
    <property type="protein sequence ID" value="KOG21041.1"/>
    <property type="molecule type" value="Genomic_DNA"/>
</dbReference>
<dbReference type="OrthoDB" id="9987931at2"/>
<dbReference type="Proteomes" id="UP000037023">
    <property type="component" value="Unassembled WGS sequence"/>
</dbReference>
<gene>
    <name evidence="2" type="ORF">ADK34_23115</name>
</gene>
<feature type="domain" description="wHTH-Hsp90 Na associated" evidence="1">
    <location>
        <begin position="258"/>
        <end position="308"/>
    </location>
</feature>
<proteinExistence type="predicted"/>